<dbReference type="PROSITE" id="PS51000">
    <property type="entry name" value="HTH_DEOR_2"/>
    <property type="match status" value="1"/>
</dbReference>
<accession>A0A6J4UU56</accession>
<feature type="domain" description="HTH deoR-type" evidence="4">
    <location>
        <begin position="80"/>
        <end position="135"/>
    </location>
</feature>
<dbReference type="Pfam" id="PF13280">
    <property type="entry name" value="WYL"/>
    <property type="match status" value="1"/>
</dbReference>
<name>A0A6J4UU56_9BACT</name>
<evidence type="ECO:0000313" key="5">
    <source>
        <dbReference type="EMBL" id="CAA9560937.1"/>
    </source>
</evidence>
<dbReference type="AlphaFoldDB" id="A0A6J4UU56"/>
<dbReference type="EMBL" id="CADCWG010000163">
    <property type="protein sequence ID" value="CAA9560937.1"/>
    <property type="molecule type" value="Genomic_DNA"/>
</dbReference>
<dbReference type="InterPro" id="IPR001034">
    <property type="entry name" value="DeoR_HTH"/>
</dbReference>
<keyword evidence="2" id="KW-0804">Transcription</keyword>
<sequence>MIGDPAAGRLVATADDRPASGTRQRPPTPDVAGLDCVPAGWTGAVGRAVLGVAGTSPPRAARRDRAPPVASAECQGTMNRIDRLFALATVLQARGLVRAEDLAAHFEVSRRTIYRDVAALSEVGVPVVAHPGQGYSLADGFFLPPVVFTRAEATALALGGRLLASRADGLLVAATETAAAKIAALLPPDARAEVARLTDAVRFPAPPAGEARIDLEEPRLARLRRAIVDRRLVAIRYHGRGRGETTERRVEPRTLTYVDGAWYLAGHCRLRDAERAFRLDRIDHLVALDEPFVGSPTGPDASPPAPVRVRPRFAARAVRWVRERQHWSFVGEEATAGGTVMCYAPDGLDEIAPWLLGWGTAAEVLAPAALRVRLRDEALAVAAALTDPLPATSD</sequence>
<evidence type="ECO:0000259" key="4">
    <source>
        <dbReference type="PROSITE" id="PS51000"/>
    </source>
</evidence>
<evidence type="ECO:0000256" key="2">
    <source>
        <dbReference type="ARBA" id="ARBA00023163"/>
    </source>
</evidence>
<dbReference type="InterPro" id="IPR013196">
    <property type="entry name" value="HTH_11"/>
</dbReference>
<dbReference type="PANTHER" id="PTHR34580:SF3">
    <property type="entry name" value="PROTEIN PAFB"/>
    <property type="match status" value="1"/>
</dbReference>
<gene>
    <name evidence="5" type="ORF">AVDCRST_MAG49-2565</name>
</gene>
<dbReference type="Gene3D" id="1.10.10.10">
    <property type="entry name" value="Winged helix-like DNA-binding domain superfamily/Winged helix DNA-binding domain"/>
    <property type="match status" value="1"/>
</dbReference>
<dbReference type="Pfam" id="PF08279">
    <property type="entry name" value="HTH_11"/>
    <property type="match status" value="1"/>
</dbReference>
<dbReference type="GO" id="GO:0003700">
    <property type="term" value="F:DNA-binding transcription factor activity"/>
    <property type="evidence" value="ECO:0007669"/>
    <property type="project" value="InterPro"/>
</dbReference>
<dbReference type="PROSITE" id="PS52050">
    <property type="entry name" value="WYL"/>
    <property type="match status" value="1"/>
</dbReference>
<keyword evidence="1" id="KW-0805">Transcription regulation</keyword>
<organism evidence="5">
    <name type="scientific">uncultured Thermomicrobiales bacterium</name>
    <dbReference type="NCBI Taxonomy" id="1645740"/>
    <lineage>
        <taxon>Bacteria</taxon>
        <taxon>Pseudomonadati</taxon>
        <taxon>Thermomicrobiota</taxon>
        <taxon>Thermomicrobia</taxon>
        <taxon>Thermomicrobiales</taxon>
        <taxon>environmental samples</taxon>
    </lineage>
</organism>
<dbReference type="InterPro" id="IPR036390">
    <property type="entry name" value="WH_DNA-bd_sf"/>
</dbReference>
<dbReference type="InterPro" id="IPR057727">
    <property type="entry name" value="WCX_dom"/>
</dbReference>
<reference evidence="5" key="1">
    <citation type="submission" date="2020-02" db="EMBL/GenBank/DDBJ databases">
        <authorList>
            <person name="Meier V. D."/>
        </authorList>
    </citation>
    <scope>NUCLEOTIDE SEQUENCE</scope>
    <source>
        <strain evidence="5">AVDCRST_MAG49</strain>
    </source>
</reference>
<proteinExistence type="predicted"/>
<dbReference type="InterPro" id="IPR036388">
    <property type="entry name" value="WH-like_DNA-bd_sf"/>
</dbReference>
<evidence type="ECO:0000256" key="1">
    <source>
        <dbReference type="ARBA" id="ARBA00023015"/>
    </source>
</evidence>
<dbReference type="Pfam" id="PF25583">
    <property type="entry name" value="WCX"/>
    <property type="match status" value="1"/>
</dbReference>
<protein>
    <recommendedName>
        <fullName evidence="4">HTH deoR-type domain-containing protein</fullName>
    </recommendedName>
</protein>
<dbReference type="InterPro" id="IPR051534">
    <property type="entry name" value="CBASS_pafABC_assoc_protein"/>
</dbReference>
<evidence type="ECO:0000256" key="3">
    <source>
        <dbReference type="SAM" id="MobiDB-lite"/>
    </source>
</evidence>
<feature type="region of interest" description="Disordered" evidence="3">
    <location>
        <begin position="1"/>
        <end position="32"/>
    </location>
</feature>
<dbReference type="SUPFAM" id="SSF46785">
    <property type="entry name" value="Winged helix' DNA-binding domain"/>
    <property type="match status" value="1"/>
</dbReference>
<dbReference type="PANTHER" id="PTHR34580">
    <property type="match status" value="1"/>
</dbReference>
<dbReference type="InterPro" id="IPR026881">
    <property type="entry name" value="WYL_dom"/>
</dbReference>